<dbReference type="EMBL" id="JAFFZN010000033">
    <property type="protein sequence ID" value="MBO8189284.1"/>
    <property type="molecule type" value="Genomic_DNA"/>
</dbReference>
<evidence type="ECO:0000313" key="2">
    <source>
        <dbReference type="Proteomes" id="UP001518976"/>
    </source>
</evidence>
<organism evidence="1 2">
    <name type="scientific">Streptomyces spirodelae</name>
    <dbReference type="NCBI Taxonomy" id="2812904"/>
    <lineage>
        <taxon>Bacteria</taxon>
        <taxon>Bacillati</taxon>
        <taxon>Actinomycetota</taxon>
        <taxon>Actinomycetes</taxon>
        <taxon>Kitasatosporales</taxon>
        <taxon>Streptomycetaceae</taxon>
        <taxon>Streptomyces</taxon>
    </lineage>
</organism>
<comment type="caution">
    <text evidence="1">The sequence shown here is derived from an EMBL/GenBank/DDBJ whole genome shotgun (WGS) entry which is preliminary data.</text>
</comment>
<sequence>METVLVGVITALAAIGGNFFANRQAERQMISDAKLQLREPRKRTYSDFLLACREAHVALVGLWEEETQEADSGRIEHAIDQHRSALQRALAAVSLEGPEVVSEAANKTMKAFNDLHHTALVWNMSGGDTHDDGRPIGFSGDYTGDIRQALDHYLKEARKALTTSADG</sequence>
<accession>A0ABS3X1N2</accession>
<keyword evidence="2" id="KW-1185">Reference proteome</keyword>
<name>A0ABS3X1N2_9ACTN</name>
<gene>
    <name evidence="1" type="ORF">JW592_28100</name>
</gene>
<evidence type="ECO:0000313" key="1">
    <source>
        <dbReference type="EMBL" id="MBO8189284.1"/>
    </source>
</evidence>
<reference evidence="1 2" key="1">
    <citation type="submission" date="2021-02" db="EMBL/GenBank/DDBJ databases">
        <title>Streptomyces spirodelae sp. nov., isolated from duckweed.</title>
        <authorList>
            <person name="Saimee Y."/>
            <person name="Duangmal K."/>
        </authorList>
    </citation>
    <scope>NUCLEOTIDE SEQUENCE [LARGE SCALE GENOMIC DNA]</scope>
    <source>
        <strain evidence="1 2">DW4-2</strain>
    </source>
</reference>
<protein>
    <submittedName>
        <fullName evidence="1">Uncharacterized protein</fullName>
    </submittedName>
</protein>
<dbReference type="Proteomes" id="UP001518976">
    <property type="component" value="Unassembled WGS sequence"/>
</dbReference>
<dbReference type="RefSeq" id="WP_209268054.1">
    <property type="nucleotide sequence ID" value="NZ_JAFFZN010000033.1"/>
</dbReference>
<proteinExistence type="predicted"/>